<proteinExistence type="inferred from homology"/>
<keyword evidence="7 10" id="KW-0862">Zinc</keyword>
<evidence type="ECO:0000256" key="6">
    <source>
        <dbReference type="ARBA" id="ARBA00022741"/>
    </source>
</evidence>
<dbReference type="InterPro" id="IPR032678">
    <property type="entry name" value="tRNA-synt_1_cat_dom"/>
</dbReference>
<feature type="binding site" evidence="10">
    <location>
        <position position="252"/>
    </location>
    <ligand>
        <name>Zn(2+)</name>
        <dbReference type="ChEBI" id="CHEBI:29105"/>
    </ligand>
</feature>
<evidence type="ECO:0000256" key="11">
    <source>
        <dbReference type="SAM" id="Coils"/>
    </source>
</evidence>
<comment type="subunit">
    <text evidence="3 10">Monomer.</text>
</comment>
<keyword evidence="6 10" id="KW-0547">Nucleotide-binding</keyword>
<feature type="short sequence motif" description="'KMSKS' region" evidence="10">
    <location>
        <begin position="285"/>
        <end position="289"/>
    </location>
</feature>
<keyword evidence="5 10" id="KW-0479">Metal-binding</keyword>
<feature type="short sequence motif" description="'ERGGDP' region" evidence="10">
    <location>
        <begin position="183"/>
        <end position="188"/>
    </location>
</feature>
<comment type="caution">
    <text evidence="13">The sequence shown here is derived from an EMBL/GenBank/DDBJ whole genome shotgun (WGS) entry which is preliminary data.</text>
</comment>
<comment type="function">
    <text evidence="1 10">Catalyzes the ATP-dependent condensation of GlcN-Ins and L-cysteine to form L-Cys-GlcN-Ins.</text>
</comment>
<dbReference type="NCBIfam" id="TIGR03447">
    <property type="entry name" value="mycothiol_MshC"/>
    <property type="match status" value="1"/>
</dbReference>
<dbReference type="GO" id="GO:0006423">
    <property type="term" value="P:cysteinyl-tRNA aminoacylation"/>
    <property type="evidence" value="ECO:0007669"/>
    <property type="project" value="TreeGrafter"/>
</dbReference>
<feature type="short sequence motif" description="'HIGH' region" evidence="10">
    <location>
        <begin position="45"/>
        <end position="55"/>
    </location>
</feature>
<feature type="binding site" evidence="10">
    <location>
        <begin position="43"/>
        <end position="46"/>
    </location>
    <ligand>
        <name>L-cysteinyl-5'-AMP</name>
        <dbReference type="ChEBI" id="CHEBI:144924"/>
    </ligand>
</feature>
<feature type="binding site" evidence="10">
    <location>
        <position position="223"/>
    </location>
    <ligand>
        <name>L-cysteinyl-5'-AMP</name>
        <dbReference type="ChEBI" id="CHEBI:144924"/>
    </ligand>
</feature>
<evidence type="ECO:0000313" key="13">
    <source>
        <dbReference type="EMBL" id="TWT29056.1"/>
    </source>
</evidence>
<reference evidence="13 14" key="1">
    <citation type="submission" date="2019-08" db="EMBL/GenBank/DDBJ databases">
        <authorList>
            <person name="Lei W."/>
        </authorList>
    </citation>
    <scope>NUCLEOTIDE SEQUENCE [LARGE SCALE GENOMIC DNA]</scope>
    <source>
        <strain evidence="13 14">CCUG 58627</strain>
    </source>
</reference>
<keyword evidence="14" id="KW-1185">Reference proteome</keyword>
<dbReference type="Gene3D" id="3.40.50.620">
    <property type="entry name" value="HUPs"/>
    <property type="match status" value="1"/>
</dbReference>
<dbReference type="InterPro" id="IPR024909">
    <property type="entry name" value="Cys-tRNA/MSH_ligase"/>
</dbReference>
<evidence type="ECO:0000256" key="8">
    <source>
        <dbReference type="ARBA" id="ARBA00022840"/>
    </source>
</evidence>
<dbReference type="InterPro" id="IPR014729">
    <property type="entry name" value="Rossmann-like_a/b/a_fold"/>
</dbReference>
<accession>A0A5C5US70</accession>
<feature type="binding site" evidence="10">
    <location>
        <begin position="81"/>
        <end position="83"/>
    </location>
    <ligand>
        <name>L-cysteinyl-5'-AMP</name>
        <dbReference type="ChEBI" id="CHEBI:144924"/>
    </ligand>
</feature>
<dbReference type="GO" id="GO:0035446">
    <property type="term" value="F:cysteine-glucosaminylinositol ligase activity"/>
    <property type="evidence" value="ECO:0007669"/>
    <property type="project" value="UniProtKB-UniRule"/>
</dbReference>
<gene>
    <name evidence="10 13" type="primary">mshC</name>
    <name evidence="13" type="ORF">FRX94_00590</name>
</gene>
<feature type="binding site" evidence="10">
    <location>
        <position position="58"/>
    </location>
    <ligand>
        <name>L-cysteinyl-5'-AMP</name>
        <dbReference type="ChEBI" id="CHEBI:144924"/>
    </ligand>
</feature>
<dbReference type="PRINTS" id="PR00983">
    <property type="entry name" value="TRNASYNTHCYS"/>
</dbReference>
<organism evidence="13 14">
    <name type="scientific">Corynebacterium canis</name>
    <dbReference type="NCBI Taxonomy" id="679663"/>
    <lineage>
        <taxon>Bacteria</taxon>
        <taxon>Bacillati</taxon>
        <taxon>Actinomycetota</taxon>
        <taxon>Actinomycetes</taxon>
        <taxon>Mycobacteriales</taxon>
        <taxon>Corynebacteriaceae</taxon>
        <taxon>Corynebacterium</taxon>
    </lineage>
</organism>
<feature type="binding site" evidence="10">
    <location>
        <begin position="245"/>
        <end position="247"/>
    </location>
    <ligand>
        <name>L-cysteinyl-5'-AMP</name>
        <dbReference type="ChEBI" id="CHEBI:144924"/>
    </ligand>
</feature>
<name>A0A5C5US70_9CORY</name>
<feature type="binding site" evidence="10">
    <location>
        <position position="43"/>
    </location>
    <ligand>
        <name>Zn(2+)</name>
        <dbReference type="ChEBI" id="CHEBI:29105"/>
    </ligand>
</feature>
<dbReference type="GO" id="GO:0010125">
    <property type="term" value="P:mycothiol biosynthetic process"/>
    <property type="evidence" value="ECO:0007669"/>
    <property type="project" value="UniProtKB-UniRule"/>
</dbReference>
<dbReference type="HAMAP" id="MF_01697">
    <property type="entry name" value="MshC"/>
    <property type="match status" value="1"/>
</dbReference>
<comment type="cofactor">
    <cofactor evidence="10">
        <name>Zn(2+)</name>
        <dbReference type="ChEBI" id="CHEBI:29105"/>
    </cofactor>
    <text evidence="10">Binds 1 zinc ion per subunit.</text>
</comment>
<evidence type="ECO:0000259" key="12">
    <source>
        <dbReference type="Pfam" id="PF01406"/>
    </source>
</evidence>
<feature type="coiled-coil region" evidence="11">
    <location>
        <begin position="322"/>
        <end position="349"/>
    </location>
</feature>
<evidence type="ECO:0000256" key="5">
    <source>
        <dbReference type="ARBA" id="ARBA00022723"/>
    </source>
</evidence>
<evidence type="ECO:0000256" key="3">
    <source>
        <dbReference type="ARBA" id="ARBA00011245"/>
    </source>
</evidence>
<dbReference type="InterPro" id="IPR017812">
    <property type="entry name" value="Mycothiol_ligase_MshC"/>
</dbReference>
<evidence type="ECO:0000256" key="9">
    <source>
        <dbReference type="ARBA" id="ARBA00048350"/>
    </source>
</evidence>
<dbReference type="CDD" id="cd00672">
    <property type="entry name" value="CysRS_core"/>
    <property type="match status" value="1"/>
</dbReference>
<comment type="catalytic activity">
    <reaction evidence="9 10">
        <text>1D-myo-inositol 2-amino-2-deoxy-alpha-D-glucopyranoside + L-cysteine + ATP = 1D-myo-inositol 2-(L-cysteinylamino)-2-deoxy-alpha-D-glucopyranoside + AMP + diphosphate + H(+)</text>
        <dbReference type="Rhea" id="RHEA:26176"/>
        <dbReference type="ChEBI" id="CHEBI:15378"/>
        <dbReference type="ChEBI" id="CHEBI:30616"/>
        <dbReference type="ChEBI" id="CHEBI:33019"/>
        <dbReference type="ChEBI" id="CHEBI:35235"/>
        <dbReference type="ChEBI" id="CHEBI:58886"/>
        <dbReference type="ChEBI" id="CHEBI:58887"/>
        <dbReference type="ChEBI" id="CHEBI:456215"/>
        <dbReference type="EC" id="6.3.1.13"/>
    </reaction>
</comment>
<comment type="similarity">
    <text evidence="2 10">Belongs to the class-I aminoacyl-tRNA synthetase family. MshC subfamily.</text>
</comment>
<dbReference type="GO" id="GO:0008270">
    <property type="term" value="F:zinc ion binding"/>
    <property type="evidence" value="ECO:0007669"/>
    <property type="project" value="UniProtKB-UniRule"/>
</dbReference>
<evidence type="ECO:0000256" key="10">
    <source>
        <dbReference type="HAMAP-Rule" id="MF_01697"/>
    </source>
</evidence>
<dbReference type="Gene3D" id="1.20.120.640">
    <property type="entry name" value="Anticodon-binding domain of a subclass of class I aminoacyl-tRNA synthetases"/>
    <property type="match status" value="1"/>
</dbReference>
<dbReference type="SUPFAM" id="SSF52374">
    <property type="entry name" value="Nucleotidylyl transferase"/>
    <property type="match status" value="1"/>
</dbReference>
<dbReference type="EC" id="6.3.1.13" evidence="10"/>
<keyword evidence="11" id="KW-0175">Coiled coil</keyword>
<dbReference type="GO" id="GO:0004817">
    <property type="term" value="F:cysteine-tRNA ligase activity"/>
    <property type="evidence" value="ECO:0007669"/>
    <property type="project" value="TreeGrafter"/>
</dbReference>
<dbReference type="GO" id="GO:0005524">
    <property type="term" value="F:ATP binding"/>
    <property type="evidence" value="ECO:0007669"/>
    <property type="project" value="UniProtKB-KW"/>
</dbReference>
<evidence type="ECO:0000313" key="14">
    <source>
        <dbReference type="Proteomes" id="UP000320791"/>
    </source>
</evidence>
<dbReference type="Pfam" id="PF01406">
    <property type="entry name" value="tRNA-synt_1e"/>
    <property type="match status" value="1"/>
</dbReference>
<sequence length="409" mass="44743">MYSWPEPEVPKLAGAAVPLQLFDTADGEVRPVVVDGTAGMFVCGITPYDATHLGHAATYIAFDLIYRQLLDNGYDVHYVQNVTDVDEPLFARAERDGVDWRELGTEQIDLFRSDMEQLRILPPRDYVSVMHAVDEVIELVNRLIARGAVYELEGDLYASIDATSNFGYESNYDQPTMLAFFAERGGDPDRPGKRHPLDALVWRKSKDGEPEWDAPFGPGRPGWHIECSAIATNRLGPSFAIQGGGKDLIFPHHEFSAAHAEAALGCSRMAGHYVHAGMLTLGGRKMSKSLGNLLFVSKLVAAGHDPRAIRLGIISGHYRASREWTEELLAAAEERLERWERAVEKPSDEEAAQELVQLVRACLANDLDTPSAIAAIDAWADDISGAGSGGEIVGAALDALFGLNMRGEE</sequence>
<dbReference type="AlphaFoldDB" id="A0A5C5US70"/>
<dbReference type="Proteomes" id="UP000320791">
    <property type="component" value="Unassembled WGS sequence"/>
</dbReference>
<dbReference type="PANTHER" id="PTHR10890:SF3">
    <property type="entry name" value="CYSTEINE--TRNA LIGASE, CYTOPLASMIC"/>
    <property type="match status" value="1"/>
</dbReference>
<evidence type="ECO:0000256" key="1">
    <source>
        <dbReference type="ARBA" id="ARBA00003679"/>
    </source>
</evidence>
<evidence type="ECO:0000256" key="4">
    <source>
        <dbReference type="ARBA" id="ARBA00022598"/>
    </source>
</evidence>
<dbReference type="PANTHER" id="PTHR10890">
    <property type="entry name" value="CYSTEINYL-TRNA SYNTHETASE"/>
    <property type="match status" value="1"/>
</dbReference>
<dbReference type="EMBL" id="VOHM01000001">
    <property type="protein sequence ID" value="TWT29056.1"/>
    <property type="molecule type" value="Genomic_DNA"/>
</dbReference>
<feature type="binding site" evidence="10">
    <location>
        <position position="279"/>
    </location>
    <ligand>
        <name>L-cysteinyl-5'-AMP</name>
        <dbReference type="ChEBI" id="CHEBI:144924"/>
    </ligand>
</feature>
<feature type="binding site" evidence="10">
    <location>
        <position position="227"/>
    </location>
    <ligand>
        <name>Zn(2+)</name>
        <dbReference type="ChEBI" id="CHEBI:29105"/>
    </ligand>
</feature>
<feature type="domain" description="tRNA synthetases class I catalytic" evidence="12">
    <location>
        <begin position="35"/>
        <end position="333"/>
    </location>
</feature>
<keyword evidence="8 10" id="KW-0067">ATP-binding</keyword>
<protein>
    <recommendedName>
        <fullName evidence="10">L-cysteine:1D-myo-inositol 2-amino-2-deoxy-alpha-D-glucopyranoside ligase</fullName>
        <shortName evidence="10">L-Cys:GlcN-Ins ligase</shortName>
        <ecNumber evidence="10">6.3.1.13</ecNumber>
    </recommendedName>
    <alternativeName>
        <fullName evidence="10">Mycothiol ligase</fullName>
        <shortName evidence="10">MSH ligase</shortName>
    </alternativeName>
</protein>
<evidence type="ECO:0000256" key="7">
    <source>
        <dbReference type="ARBA" id="ARBA00022833"/>
    </source>
</evidence>
<evidence type="ECO:0000256" key="2">
    <source>
        <dbReference type="ARBA" id="ARBA00007723"/>
    </source>
</evidence>
<keyword evidence="4 10" id="KW-0436">Ligase</keyword>
<dbReference type="OrthoDB" id="9815130at2"/>
<dbReference type="GO" id="GO:0005829">
    <property type="term" value="C:cytosol"/>
    <property type="evidence" value="ECO:0007669"/>
    <property type="project" value="TreeGrafter"/>
</dbReference>
<dbReference type="RefSeq" id="WP_146323172.1">
    <property type="nucleotide sequence ID" value="NZ_BAABLR010000076.1"/>
</dbReference>